<evidence type="ECO:0000313" key="3">
    <source>
        <dbReference type="EMBL" id="MRJ97517.1"/>
    </source>
</evidence>
<dbReference type="EMBL" id="UJRG01000009">
    <property type="protein sequence ID" value="SWT16454.1"/>
    <property type="molecule type" value="Genomic_DNA"/>
</dbReference>
<protein>
    <submittedName>
        <fullName evidence="3 4">Transposase</fullName>
    </submittedName>
    <submittedName>
        <fullName evidence="5">Transposase (Identified by ISEscan HMM)</fullName>
    </submittedName>
</protein>
<dbReference type="AlphaFoldDB" id="A0A919LSM5"/>
<comment type="similarity">
    <text evidence="1">Belongs to the transposase 8 family.</text>
</comment>
<evidence type="ECO:0000313" key="6">
    <source>
        <dbReference type="Proteomes" id="UP000258798"/>
    </source>
</evidence>
<dbReference type="Pfam" id="PF01527">
    <property type="entry name" value="HTH_Tnp_1"/>
    <property type="match status" value="1"/>
</dbReference>
<dbReference type="GO" id="GO:0006313">
    <property type="term" value="P:DNA transposition"/>
    <property type="evidence" value="ECO:0007669"/>
    <property type="project" value="InterPro"/>
</dbReference>
<dbReference type="Proteomes" id="UP000655094">
    <property type="component" value="Unassembled WGS sequence"/>
</dbReference>
<dbReference type="EMBL" id="WJVL01000011">
    <property type="protein sequence ID" value="MRJ97517.1"/>
    <property type="molecule type" value="Genomic_DNA"/>
</dbReference>
<evidence type="ECO:0000313" key="4">
    <source>
        <dbReference type="EMBL" id="SWT16454.1"/>
    </source>
</evidence>
<dbReference type="Proteomes" id="UP000269921">
    <property type="component" value="Unassembled WGS sequence"/>
</dbReference>
<dbReference type="Proteomes" id="UP000258798">
    <property type="component" value="Unassembled WGS sequence"/>
</dbReference>
<evidence type="ECO:0000313" key="5">
    <source>
        <dbReference type="EMBL" id="VCV77611.1"/>
    </source>
</evidence>
<reference evidence="4 6" key="1">
    <citation type="submission" date="2018-08" db="EMBL/GenBank/DDBJ databases">
        <authorList>
            <consortium name="Pathogen Informatics"/>
        </authorList>
    </citation>
    <scope>NUCLEOTIDE SEQUENCE [LARGE SCALE GENOMIC DNA]</scope>
    <source>
        <strain evidence="4 6">EuSCAPE_TR125</strain>
    </source>
</reference>
<dbReference type="EMBL" id="BNFF01000002">
    <property type="protein sequence ID" value="GHK57686.1"/>
    <property type="molecule type" value="Genomic_DNA"/>
</dbReference>
<reference evidence="3 8" key="3">
    <citation type="submission" date="2019-11" db="EMBL/GenBank/DDBJ databases">
        <title>Molecular typing, antibiotic resistance determination and virulence profiling for 36 multidrug-resistant clinical Klebsiella pneumoniae isolates using second- and third-generation sequencing.</title>
        <authorList>
            <person name="Shelenkov A."/>
            <person name="Mikhaylova Y."/>
            <person name="Yanushevich Y."/>
            <person name="Samoilov A."/>
            <person name="Petrova L."/>
            <person name="Fomina V."/>
            <person name="Gusarov V."/>
            <person name="Zamyatin M."/>
            <person name="Shagin D."/>
        </authorList>
    </citation>
    <scope>NUCLEOTIDE SEQUENCE [LARGE SCALE GENOMIC DNA]</scope>
    <source>
        <strain evidence="3 8">CriePir226</strain>
    </source>
</reference>
<evidence type="ECO:0000313" key="2">
    <source>
        <dbReference type="EMBL" id="GHK57686.1"/>
    </source>
</evidence>
<dbReference type="GO" id="GO:0003677">
    <property type="term" value="F:DNA binding"/>
    <property type="evidence" value="ECO:0007669"/>
    <property type="project" value="InterPro"/>
</dbReference>
<dbReference type="Proteomes" id="UP000441029">
    <property type="component" value="Unassembled WGS sequence"/>
</dbReference>
<reference evidence="2" key="4">
    <citation type="submission" date="2020-10" db="EMBL/GenBank/DDBJ databases">
        <title>Genome Sequence of ESBL Producing Zambian Clinical Strains.</title>
        <authorList>
            <person name="Shawa M."/>
            <person name="Furuta Y."/>
            <person name="Simbotwe M."/>
            <person name="Mulenga E."/>
            <person name="Mubanga M."/>
            <person name="Mulenga G."/>
            <person name="Kaile C."/>
            <person name="Zorigt T."/>
            <person name="Hang'ombe B."/>
            <person name="Higashi H."/>
        </authorList>
    </citation>
    <scope>NUCLEOTIDE SEQUENCE</scope>
    <source>
        <strain evidence="2">Zam_UTH_09</strain>
    </source>
</reference>
<accession>A0A919LSM5</accession>
<dbReference type="Gene3D" id="1.10.10.60">
    <property type="entry name" value="Homeodomain-like"/>
    <property type="match status" value="1"/>
</dbReference>
<comment type="caution">
    <text evidence="2">The sequence shown here is derived from an EMBL/GenBank/DDBJ whole genome shotgun (WGS) entry which is preliminary data.</text>
</comment>
<proteinExistence type="inferred from homology"/>
<dbReference type="EMBL" id="UWVH01000001">
    <property type="protein sequence ID" value="VCV77611.1"/>
    <property type="molecule type" value="Genomic_DNA"/>
</dbReference>
<dbReference type="InterPro" id="IPR002514">
    <property type="entry name" value="Transposase_8"/>
</dbReference>
<organism evidence="2 9">
    <name type="scientific">Klebsiella pneumoniae</name>
    <dbReference type="NCBI Taxonomy" id="573"/>
    <lineage>
        <taxon>Bacteria</taxon>
        <taxon>Pseudomonadati</taxon>
        <taxon>Pseudomonadota</taxon>
        <taxon>Gammaproteobacteria</taxon>
        <taxon>Enterobacterales</taxon>
        <taxon>Enterobacteriaceae</taxon>
        <taxon>Klebsiella/Raoultella group</taxon>
        <taxon>Klebsiella</taxon>
        <taxon>Klebsiella pneumoniae complex</taxon>
    </lineage>
</organism>
<sequence>MGTPRFTPEFKEEAVRQITGRGYSIAEVSERLGVSAHSLYKWLLAVKPDNNGQQAQDLLDA</sequence>
<dbReference type="InterPro" id="IPR009057">
    <property type="entry name" value="Homeodomain-like_sf"/>
</dbReference>
<dbReference type="SUPFAM" id="SSF46689">
    <property type="entry name" value="Homeodomain-like"/>
    <property type="match status" value="1"/>
</dbReference>
<evidence type="ECO:0000256" key="1">
    <source>
        <dbReference type="ARBA" id="ARBA00009964"/>
    </source>
</evidence>
<evidence type="ECO:0000313" key="7">
    <source>
        <dbReference type="Proteomes" id="UP000269921"/>
    </source>
</evidence>
<evidence type="ECO:0000313" key="8">
    <source>
        <dbReference type="Proteomes" id="UP000441029"/>
    </source>
</evidence>
<reference evidence="5 7" key="2">
    <citation type="submission" date="2018-10" db="EMBL/GenBank/DDBJ databases">
        <authorList>
            <person name="Noll B N."/>
        </authorList>
    </citation>
    <scope>NUCLEOTIDE SEQUENCE [LARGE SCALE GENOMIC DNA]</scope>
    <source>
        <strain evidence="5">Kpneu006</strain>
    </source>
</reference>
<dbReference type="RefSeq" id="WP_023287901.1">
    <property type="nucleotide sequence ID" value="NZ_CAXOCJ010000019.1"/>
</dbReference>
<name>A0A919LSM5_KLEPN</name>
<dbReference type="GO" id="GO:0004803">
    <property type="term" value="F:transposase activity"/>
    <property type="evidence" value="ECO:0007669"/>
    <property type="project" value="InterPro"/>
</dbReference>
<evidence type="ECO:0000313" key="9">
    <source>
        <dbReference type="Proteomes" id="UP000655094"/>
    </source>
</evidence>
<gene>
    <name evidence="5" type="ORF">BANRA_03103</name>
    <name evidence="3" type="ORF">GJJ01_16295</name>
    <name evidence="2" type="ORF">KPZU09_74220</name>
    <name evidence="4" type="ORF">SAMEA3729652_03123</name>
</gene>